<comment type="caution">
    <text evidence="7">The sequence shown here is derived from an EMBL/GenBank/DDBJ whole genome shotgun (WGS) entry which is preliminary data.</text>
</comment>
<dbReference type="Gene3D" id="2.40.330.10">
    <property type="entry name" value="DNA-binding pseudobarrel domain"/>
    <property type="match status" value="1"/>
</dbReference>
<feature type="region of interest" description="Disordered" evidence="6">
    <location>
        <begin position="178"/>
        <end position="224"/>
    </location>
</feature>
<gene>
    <name evidence="7" type="ORF">PIB30_097862</name>
</gene>
<evidence type="ECO:0000256" key="6">
    <source>
        <dbReference type="SAM" id="MobiDB-lite"/>
    </source>
</evidence>
<evidence type="ECO:0000256" key="1">
    <source>
        <dbReference type="ARBA" id="ARBA00004123"/>
    </source>
</evidence>
<keyword evidence="4" id="KW-0804">Transcription</keyword>
<evidence type="ECO:0000313" key="7">
    <source>
        <dbReference type="EMBL" id="MED6116195.1"/>
    </source>
</evidence>
<dbReference type="Proteomes" id="UP001341840">
    <property type="component" value="Unassembled WGS sequence"/>
</dbReference>
<reference evidence="7 8" key="1">
    <citation type="journal article" date="2023" name="Plants (Basel)">
        <title>Bridging the Gap: Combining Genomics and Transcriptomics Approaches to Understand Stylosanthes scabra, an Orphan Legume from the Brazilian Caatinga.</title>
        <authorList>
            <person name="Ferreira-Neto J.R.C."/>
            <person name="da Silva M.D."/>
            <person name="Binneck E."/>
            <person name="de Melo N.F."/>
            <person name="da Silva R.H."/>
            <person name="de Melo A.L.T.M."/>
            <person name="Pandolfi V."/>
            <person name="Bustamante F.O."/>
            <person name="Brasileiro-Vidal A.C."/>
            <person name="Benko-Iseppon A.M."/>
        </authorList>
    </citation>
    <scope>NUCLEOTIDE SEQUENCE [LARGE SCALE GENOMIC DNA]</scope>
    <source>
        <tissue evidence="7">Leaves</tissue>
    </source>
</reference>
<keyword evidence="2" id="KW-0805">Transcription regulation</keyword>
<proteinExistence type="predicted"/>
<evidence type="ECO:0000256" key="3">
    <source>
        <dbReference type="ARBA" id="ARBA00023125"/>
    </source>
</evidence>
<protein>
    <submittedName>
        <fullName evidence="7">Uncharacterized protein</fullName>
    </submittedName>
</protein>
<evidence type="ECO:0000256" key="5">
    <source>
        <dbReference type="ARBA" id="ARBA00023242"/>
    </source>
</evidence>
<dbReference type="EMBL" id="JASCZI010002443">
    <property type="protein sequence ID" value="MED6116195.1"/>
    <property type="molecule type" value="Genomic_DNA"/>
</dbReference>
<comment type="subcellular location">
    <subcellularLocation>
        <location evidence="1">Nucleus</location>
    </subcellularLocation>
</comment>
<evidence type="ECO:0000256" key="4">
    <source>
        <dbReference type="ARBA" id="ARBA00023163"/>
    </source>
</evidence>
<evidence type="ECO:0000256" key="2">
    <source>
        <dbReference type="ARBA" id="ARBA00023015"/>
    </source>
</evidence>
<dbReference type="SUPFAM" id="SSF101936">
    <property type="entry name" value="DNA-binding pseudobarrel domain"/>
    <property type="match status" value="1"/>
</dbReference>
<keyword evidence="5" id="KW-0539">Nucleus</keyword>
<evidence type="ECO:0000313" key="8">
    <source>
        <dbReference type="Proteomes" id="UP001341840"/>
    </source>
</evidence>
<feature type="compositionally biased region" description="Basic and acidic residues" evidence="6">
    <location>
        <begin position="178"/>
        <end position="190"/>
    </location>
</feature>
<accession>A0ABU6QWN7</accession>
<keyword evidence="8" id="KW-1185">Reference proteome</keyword>
<dbReference type="InterPro" id="IPR015300">
    <property type="entry name" value="DNA-bd_pseudobarrel_sf"/>
</dbReference>
<sequence>MRPTCNTMETAQKRNEDKSNFRTIYIELNPLLGLFISQKYIRIPTLFYTKHGDALKESMLIVNCKRNIVQVRVVKGHCSAYYADGMEALMKLYRLRTGGVIKMRLISSQVFYVVKVRDRYMHNMPIVYQNLHAMFVGTSFAKEKPISKAEIFFSNVEAIHKATYKRLNLELAEPEKNCPAENPQVRKRESSLSPEPTSEEIIIRSRKRGGIRIGKTPEPIMQDT</sequence>
<organism evidence="7 8">
    <name type="scientific">Stylosanthes scabra</name>
    <dbReference type="NCBI Taxonomy" id="79078"/>
    <lineage>
        <taxon>Eukaryota</taxon>
        <taxon>Viridiplantae</taxon>
        <taxon>Streptophyta</taxon>
        <taxon>Embryophyta</taxon>
        <taxon>Tracheophyta</taxon>
        <taxon>Spermatophyta</taxon>
        <taxon>Magnoliopsida</taxon>
        <taxon>eudicotyledons</taxon>
        <taxon>Gunneridae</taxon>
        <taxon>Pentapetalae</taxon>
        <taxon>rosids</taxon>
        <taxon>fabids</taxon>
        <taxon>Fabales</taxon>
        <taxon>Fabaceae</taxon>
        <taxon>Papilionoideae</taxon>
        <taxon>50 kb inversion clade</taxon>
        <taxon>dalbergioids sensu lato</taxon>
        <taxon>Dalbergieae</taxon>
        <taxon>Pterocarpus clade</taxon>
        <taxon>Stylosanthes</taxon>
    </lineage>
</organism>
<feature type="compositionally biased region" description="Low complexity" evidence="6">
    <location>
        <begin position="191"/>
        <end position="200"/>
    </location>
</feature>
<name>A0ABU6QWN7_9FABA</name>
<keyword evidence="3" id="KW-0238">DNA-binding</keyword>